<gene>
    <name evidence="3" type="ORF">TCIL3000_8_2940</name>
</gene>
<sequence length="799" mass="89447">MRSLHHSGMKHTFDGSLLDSEPGDRMRAELVDLQKRFILLFKASGQSLEQIRSIVESSLRGRSTEPPQTGRVSERDAMLYDLIKIVERTQRYVQLASKPPTNCFHPDALRTDYQLVSSFPVATSSSSNNEASCGFERRLERLVNERECMKTKLQESEEYNSKLQRKLKSMTHKYEELLKVLSGVREYNGGVRARTMSPGVRGGVIPKTLAAVPKQSSRRGVKEQSREQLCSENSCNNAYDEVALDRHQSSSARNQSAEVAGPLRQGNVSPRGREAGGKGEVMRNQHETSAKPKKTGEDVGSLLMKITGLKQELLVEEQHRAEALIMLVEVKRDNHRLAAQVEELKQQLSQRRASGECVPNEASLESKVKSSMTDVNKELGHTQKVAMLQELQARELTRALGKMQDFLLSSFSKQKRLIAELEKAGRGWTSTQSHDDSALQQKSRIVEVPAEVVPRSEVVSEGKDRKLCSGSHDSDDNDLNMFCERALAVDDAESPQLHKAAGATPGSQNVEMAKEDEAPHKVISKLSAMYRSGQRNPKNDTRDFAPAEEKRGGPVADVVSQPKNSMNESQIRKDNVKARSGGKDKRQVSPHSRAHQKRSHSQNQSHSQPRQALLKKQESRPQACQPTLQREEAHLHPNPLPLARQETLPQPHQSQEQREEVPPVSHPPPLTRLETLPERRRSSMTGQEAQAHAEQKQQSTATISWKTLNETDHPLHTARSRVHSLSSSSSTSTAQFLRRLEEFRFPKEESSVNVMDTEPNHTGSGREVPRGFSPPRLNYIKPAGATNNPSPRALQYRTK</sequence>
<proteinExistence type="predicted"/>
<dbReference type="EMBL" id="HE575321">
    <property type="protein sequence ID" value="CCC92075.1"/>
    <property type="molecule type" value="Genomic_DNA"/>
</dbReference>
<feature type="compositionally biased region" description="Low complexity" evidence="2">
    <location>
        <begin position="687"/>
        <end position="698"/>
    </location>
</feature>
<evidence type="ECO:0000313" key="3">
    <source>
        <dbReference type="EMBL" id="CCC92075.1"/>
    </source>
</evidence>
<feature type="coiled-coil region" evidence="1">
    <location>
        <begin position="139"/>
        <end position="180"/>
    </location>
</feature>
<feature type="compositionally biased region" description="Basic and acidic residues" evidence="2">
    <location>
        <begin position="271"/>
        <end position="297"/>
    </location>
</feature>
<feature type="compositionally biased region" description="Polar residues" evidence="2">
    <location>
        <begin position="601"/>
        <end position="610"/>
    </location>
</feature>
<evidence type="ECO:0000256" key="1">
    <source>
        <dbReference type="SAM" id="Coils"/>
    </source>
</evidence>
<dbReference type="VEuPathDB" id="TriTrypDB:TcIL3000_8_2940"/>
<protein>
    <submittedName>
        <fullName evidence="3">Uncharacterized protein</fullName>
    </submittedName>
</protein>
<evidence type="ECO:0000256" key="2">
    <source>
        <dbReference type="SAM" id="MobiDB-lite"/>
    </source>
</evidence>
<feature type="region of interest" description="Disordered" evidence="2">
    <location>
        <begin position="493"/>
        <end position="708"/>
    </location>
</feature>
<reference evidence="3" key="1">
    <citation type="journal article" date="2012" name="Proc. Natl. Acad. Sci. U.S.A.">
        <title>Antigenic diversity is generated by distinct evolutionary mechanisms in African trypanosome species.</title>
        <authorList>
            <person name="Jackson A.P."/>
            <person name="Berry A."/>
            <person name="Aslett M."/>
            <person name="Allison H.C."/>
            <person name="Burton P."/>
            <person name="Vavrova-Anderson J."/>
            <person name="Brown R."/>
            <person name="Browne H."/>
            <person name="Corton N."/>
            <person name="Hauser H."/>
            <person name="Gamble J."/>
            <person name="Gilderthorp R."/>
            <person name="Marcello L."/>
            <person name="McQuillan J."/>
            <person name="Otto T.D."/>
            <person name="Quail M.A."/>
            <person name="Sanders M.J."/>
            <person name="van Tonder A."/>
            <person name="Ginger M.L."/>
            <person name="Field M.C."/>
            <person name="Barry J.D."/>
            <person name="Hertz-Fowler C."/>
            <person name="Berriman M."/>
        </authorList>
    </citation>
    <scope>NUCLEOTIDE SEQUENCE</scope>
    <source>
        <strain evidence="3">IL3000</strain>
    </source>
</reference>
<feature type="coiled-coil region" evidence="1">
    <location>
        <begin position="327"/>
        <end position="354"/>
    </location>
</feature>
<feature type="region of interest" description="Disordered" evidence="2">
    <location>
        <begin position="246"/>
        <end position="297"/>
    </location>
</feature>
<accession>G0URR3</accession>
<name>G0URR3_TRYCI</name>
<organism evidence="3">
    <name type="scientific">Trypanosoma congolense (strain IL3000)</name>
    <dbReference type="NCBI Taxonomy" id="1068625"/>
    <lineage>
        <taxon>Eukaryota</taxon>
        <taxon>Discoba</taxon>
        <taxon>Euglenozoa</taxon>
        <taxon>Kinetoplastea</taxon>
        <taxon>Metakinetoplastina</taxon>
        <taxon>Trypanosomatida</taxon>
        <taxon>Trypanosomatidae</taxon>
        <taxon>Trypanosoma</taxon>
        <taxon>Nannomonas</taxon>
    </lineage>
</organism>
<dbReference type="AlphaFoldDB" id="G0URR3"/>
<feature type="compositionally biased region" description="Basic and acidic residues" evidence="2">
    <location>
        <begin position="570"/>
        <end position="587"/>
    </location>
</feature>
<feature type="compositionally biased region" description="Polar residues" evidence="2">
    <location>
        <begin position="699"/>
        <end position="708"/>
    </location>
</feature>
<feature type="compositionally biased region" description="Basic and acidic residues" evidence="2">
    <location>
        <begin position="537"/>
        <end position="552"/>
    </location>
</feature>
<feature type="region of interest" description="Disordered" evidence="2">
    <location>
        <begin position="748"/>
        <end position="799"/>
    </location>
</feature>
<keyword evidence="1" id="KW-0175">Coiled coil</keyword>